<feature type="region of interest" description="Disordered" evidence="8">
    <location>
        <begin position="16"/>
        <end position="36"/>
    </location>
</feature>
<dbReference type="GO" id="GO:0009231">
    <property type="term" value="P:riboflavin biosynthetic process"/>
    <property type="evidence" value="ECO:0007669"/>
    <property type="project" value="InterPro"/>
</dbReference>
<sequence>MRRVASAAVPDACSTRPRYRHRRSERTRGVSSRSLSSDRDDLVAQCTECALPNERARADAIARALDLRRDGYARCLIVGAETGALALRIASEDAACTALCVDASAAQLARCAETLGKTLALDAGEDVLGNARGVRFLRCDDMRALKPYHGPFDGVAFNAHLADRGGEDEARDAVTRAVLLCKPGARVVISERERGVGEGTGDGGMDFASIVRGLPLARVGGAKELGEASAPMRADDDENPLVFVVPSAFEIAKPFVLEAPVVTGFGRGSKQMGVPTANLDPELCGGEAFLSSLPLGVYFGWAKLAMESSWHECVLNVGKRPTFVDGDGATIEVHVMGASDAAKLYERDFYGETMRVEVRGFIRPEMRFESLPELVTRIRADIGLARNALASGAHARPSA</sequence>
<keyword evidence="7" id="KW-0067">ATP-binding</keyword>
<dbReference type="PANTHER" id="PTHR22749">
    <property type="entry name" value="RIBOFLAVIN KINASE/FMN ADENYLYLTRANSFERASE"/>
    <property type="match status" value="1"/>
</dbReference>
<dbReference type="SMR" id="A0A090LYD8"/>
<evidence type="ECO:0000313" key="11">
    <source>
        <dbReference type="Proteomes" id="UP000009170"/>
    </source>
</evidence>
<dbReference type="InterPro" id="IPR023465">
    <property type="entry name" value="Riboflavin_kinase_dom_sf"/>
</dbReference>
<name>A0A090LYD8_OSTTA</name>
<dbReference type="InParanoid" id="A0A090LYD8"/>
<dbReference type="CDD" id="cd02440">
    <property type="entry name" value="AdoMet_MTases"/>
    <property type="match status" value="1"/>
</dbReference>
<dbReference type="InterPro" id="IPR029063">
    <property type="entry name" value="SAM-dependent_MTases_sf"/>
</dbReference>
<dbReference type="KEGG" id="ota:OT_ostta01g06290"/>
<dbReference type="AlphaFoldDB" id="A0A090LYD8"/>
<reference evidence="11" key="1">
    <citation type="journal article" date="2006" name="Proc. Natl. Acad. Sci. U.S.A.">
        <title>Genome analysis of the smallest free-living eukaryote Ostreococcus tauri unveils many unique features.</title>
        <authorList>
            <person name="Derelle E."/>
            <person name="Ferraz C."/>
            <person name="Rombauts S."/>
            <person name="Rouze P."/>
            <person name="Worden A.Z."/>
            <person name="Robbens S."/>
            <person name="Partensky F."/>
            <person name="Degroeve S."/>
            <person name="Echeynie S."/>
            <person name="Cooke R."/>
            <person name="Saeys Y."/>
            <person name="Wuyts J."/>
            <person name="Jabbari K."/>
            <person name="Bowler C."/>
            <person name="Panaud O."/>
            <person name="Piegu B."/>
            <person name="Ball S.G."/>
            <person name="Ral J.-P."/>
            <person name="Bouget F.-Y."/>
            <person name="Piganeau G."/>
            <person name="De Baets B."/>
            <person name="Picard A."/>
            <person name="Delseny M."/>
            <person name="Demaille J."/>
            <person name="Van de Peer Y."/>
            <person name="Moreau H."/>
        </authorList>
    </citation>
    <scope>NUCLEOTIDE SEQUENCE [LARGE SCALE GENOMIC DNA]</scope>
    <source>
        <strain evidence="11">OTTH 0595 / CCAP 157/2 / RCC745</strain>
    </source>
</reference>
<dbReference type="InterPro" id="IPR023468">
    <property type="entry name" value="Riboflavin_kinase"/>
</dbReference>
<dbReference type="EMBL" id="CAID01000001">
    <property type="protein sequence ID" value="CEF96915.1"/>
    <property type="molecule type" value="Genomic_DNA"/>
</dbReference>
<dbReference type="SMART" id="SM00904">
    <property type="entry name" value="Flavokinase"/>
    <property type="match status" value="1"/>
</dbReference>
<dbReference type="Gene3D" id="2.40.30.30">
    <property type="entry name" value="Riboflavin kinase-like"/>
    <property type="match status" value="1"/>
</dbReference>
<accession>A0A090LYD8</accession>
<keyword evidence="11" id="KW-1185">Reference proteome</keyword>
<dbReference type="PANTHER" id="PTHR22749:SF6">
    <property type="entry name" value="RIBOFLAVIN KINASE"/>
    <property type="match status" value="1"/>
</dbReference>
<dbReference type="SUPFAM" id="SSF53335">
    <property type="entry name" value="S-adenosyl-L-methionine-dependent methyltransferases"/>
    <property type="match status" value="1"/>
</dbReference>
<dbReference type="SUPFAM" id="SSF82114">
    <property type="entry name" value="Riboflavin kinase-like"/>
    <property type="match status" value="1"/>
</dbReference>
<dbReference type="GeneID" id="9836540"/>
<protein>
    <recommendedName>
        <fullName evidence="2">riboflavin kinase</fullName>
        <ecNumber evidence="2">2.7.1.26</ecNumber>
    </recommendedName>
</protein>
<dbReference type="RefSeq" id="XP_003074678.2">
    <property type="nucleotide sequence ID" value="XM_003074631.2"/>
</dbReference>
<dbReference type="EC" id="2.7.1.26" evidence="2"/>
<dbReference type="Pfam" id="PF01687">
    <property type="entry name" value="Flavokinase"/>
    <property type="match status" value="1"/>
</dbReference>
<keyword evidence="3" id="KW-0285">Flavoprotein</keyword>
<gene>
    <name evidence="10" type="ORF">OT_ostta01g06290</name>
</gene>
<proteinExistence type="predicted"/>
<keyword evidence="10" id="KW-0418">Kinase</keyword>
<dbReference type="Proteomes" id="UP000009170">
    <property type="component" value="Unassembled WGS sequence"/>
</dbReference>
<evidence type="ECO:0000256" key="5">
    <source>
        <dbReference type="ARBA" id="ARBA00022679"/>
    </source>
</evidence>
<dbReference type="Gene3D" id="3.40.50.150">
    <property type="entry name" value="Vaccinia Virus protein VP39"/>
    <property type="match status" value="1"/>
</dbReference>
<evidence type="ECO:0000256" key="1">
    <source>
        <dbReference type="ARBA" id="ARBA00005201"/>
    </source>
</evidence>
<organism evidence="10 11">
    <name type="scientific">Ostreococcus tauri</name>
    <name type="common">Marine green alga</name>
    <dbReference type="NCBI Taxonomy" id="70448"/>
    <lineage>
        <taxon>Eukaryota</taxon>
        <taxon>Viridiplantae</taxon>
        <taxon>Chlorophyta</taxon>
        <taxon>Mamiellophyceae</taxon>
        <taxon>Mamiellales</taxon>
        <taxon>Bathycoccaceae</taxon>
        <taxon>Ostreococcus</taxon>
    </lineage>
</organism>
<dbReference type="STRING" id="70448.A0A090LYD8"/>
<dbReference type="GO" id="GO:0009398">
    <property type="term" value="P:FMN biosynthetic process"/>
    <property type="evidence" value="ECO:0007669"/>
    <property type="project" value="UniProtKB-UniPathway"/>
</dbReference>
<evidence type="ECO:0000256" key="2">
    <source>
        <dbReference type="ARBA" id="ARBA00012105"/>
    </source>
</evidence>
<feature type="domain" description="Riboflavin kinase" evidence="9">
    <location>
        <begin position="250"/>
        <end position="390"/>
    </location>
</feature>
<dbReference type="GO" id="GO:0005524">
    <property type="term" value="F:ATP binding"/>
    <property type="evidence" value="ECO:0007669"/>
    <property type="project" value="UniProtKB-KW"/>
</dbReference>
<keyword evidence="6" id="KW-0547">Nucleotide-binding</keyword>
<evidence type="ECO:0000256" key="4">
    <source>
        <dbReference type="ARBA" id="ARBA00022643"/>
    </source>
</evidence>
<keyword evidence="4" id="KW-0288">FMN</keyword>
<dbReference type="GO" id="GO:0008531">
    <property type="term" value="F:riboflavin kinase activity"/>
    <property type="evidence" value="ECO:0007669"/>
    <property type="project" value="UniProtKB-EC"/>
</dbReference>
<evidence type="ECO:0000313" key="10">
    <source>
        <dbReference type="EMBL" id="CEF96915.1"/>
    </source>
</evidence>
<evidence type="ECO:0000256" key="7">
    <source>
        <dbReference type="ARBA" id="ARBA00022840"/>
    </source>
</evidence>
<dbReference type="InterPro" id="IPR015865">
    <property type="entry name" value="Riboflavin_kinase_bac/euk"/>
</dbReference>
<evidence type="ECO:0000259" key="9">
    <source>
        <dbReference type="SMART" id="SM00904"/>
    </source>
</evidence>
<dbReference type="OrthoDB" id="276388at2759"/>
<evidence type="ECO:0000256" key="8">
    <source>
        <dbReference type="SAM" id="MobiDB-lite"/>
    </source>
</evidence>
<comment type="pathway">
    <text evidence="1">Cofactor biosynthesis; FMN biosynthesis; FMN from riboflavin (ATP route): step 1/1.</text>
</comment>
<comment type="caution">
    <text evidence="10">The sequence shown here is derived from an EMBL/GenBank/DDBJ whole genome shotgun (WGS) entry which is preliminary data.</text>
</comment>
<evidence type="ECO:0000256" key="3">
    <source>
        <dbReference type="ARBA" id="ARBA00022630"/>
    </source>
</evidence>
<evidence type="ECO:0000256" key="6">
    <source>
        <dbReference type="ARBA" id="ARBA00022741"/>
    </source>
</evidence>
<reference evidence="10 11" key="2">
    <citation type="journal article" date="2014" name="BMC Genomics">
        <title>An improved genome of the model marine alga Ostreococcus tauri unfolds by assessing Illumina de novo assemblies.</title>
        <authorList>
            <person name="Blanc-Mathieu R."/>
            <person name="Verhelst B."/>
            <person name="Derelle E."/>
            <person name="Rombauts S."/>
            <person name="Bouget F.Y."/>
            <person name="Carre I."/>
            <person name="Chateau A."/>
            <person name="Eyre-Walker A."/>
            <person name="Grimsley N."/>
            <person name="Moreau H."/>
            <person name="Piegu B."/>
            <person name="Rivals E."/>
            <person name="Schackwitz W."/>
            <person name="Van de Peer Y."/>
            <person name="Piganeau G."/>
        </authorList>
    </citation>
    <scope>NUCLEOTIDE SEQUENCE [LARGE SCALE GENOMIC DNA]</scope>
    <source>
        <strain evidence="11">OTTH 0595 / CCAP 157/2 / RCC745</strain>
    </source>
</reference>
<keyword evidence="5" id="KW-0808">Transferase</keyword>
<dbReference type="UniPathway" id="UPA00276">
    <property type="reaction ID" value="UER00406"/>
</dbReference>